<comment type="similarity">
    <text evidence="2">Belongs to the nitroreductase family.</text>
</comment>
<evidence type="ECO:0000313" key="8">
    <source>
        <dbReference type="Proteomes" id="UP001208017"/>
    </source>
</evidence>
<dbReference type="Gene3D" id="3.40.109.10">
    <property type="entry name" value="NADH Oxidase"/>
    <property type="match status" value="1"/>
</dbReference>
<reference evidence="7 8" key="1">
    <citation type="submission" date="2022-11" db="EMBL/GenBank/DDBJ databases">
        <title>Study of microbial diversity in lake waters.</title>
        <authorList>
            <person name="Zhang J."/>
        </authorList>
    </citation>
    <scope>NUCLEOTIDE SEQUENCE [LARGE SCALE GENOMIC DNA]</scope>
    <source>
        <strain evidence="7 8">DT12</strain>
    </source>
</reference>
<dbReference type="EMBL" id="JAPMLT010000009">
    <property type="protein sequence ID" value="MCX7571215.1"/>
    <property type="molecule type" value="Genomic_DNA"/>
</dbReference>
<gene>
    <name evidence="7" type="ORF">OS242_14785</name>
</gene>
<dbReference type="PANTHER" id="PTHR43673">
    <property type="entry name" value="NAD(P)H NITROREDUCTASE YDGI-RELATED"/>
    <property type="match status" value="1"/>
</dbReference>
<evidence type="ECO:0000256" key="1">
    <source>
        <dbReference type="ARBA" id="ARBA00001917"/>
    </source>
</evidence>
<dbReference type="Gene3D" id="3.40.109.30">
    <property type="entry name" value="putative nitroreductase (tm1586), domain 2"/>
    <property type="match status" value="1"/>
</dbReference>
<keyword evidence="5" id="KW-0560">Oxidoreductase</keyword>
<keyword evidence="8" id="KW-1185">Reference proteome</keyword>
<keyword evidence="4" id="KW-0288">FMN</keyword>
<sequence length="297" mass="33313">MQDATREMTRETAISLYEAAEHRHSLRSYTGEPLPEDLRQKLTDFIEKGWEPYPGVRARTVLLEGTDKTKKIFKGVIGSYGAVQNAPALVAFVVNIEDPYFYEAAGYMGEQVVLYATRLGFDTCWIGGFFRPDAAAKMIGLADNERVVAVSPVGYAKKTGMSGLYEGLFKFGTNRGQRKAVEEISYLEDTVPPRWFDRGMECVQIAPSSYNAQPWHVFYHKDGRISMSATQEYKEKKLVYPGAPNSSRLCCGIAMLHFKVATRALGIEGRWLPEEEMINPIATFFVPGHIAEDLDVL</sequence>
<accession>A0ABT3X2S0</accession>
<evidence type="ECO:0000256" key="3">
    <source>
        <dbReference type="ARBA" id="ARBA00022630"/>
    </source>
</evidence>
<protein>
    <submittedName>
        <fullName evidence="7">Nitroreductase family protein</fullName>
    </submittedName>
</protein>
<dbReference type="SUPFAM" id="SSF55469">
    <property type="entry name" value="FMN-dependent nitroreductase-like"/>
    <property type="match status" value="2"/>
</dbReference>
<name>A0ABT3X2S0_9BACL</name>
<comment type="cofactor">
    <cofactor evidence="1">
        <name>FMN</name>
        <dbReference type="ChEBI" id="CHEBI:58210"/>
    </cofactor>
</comment>
<evidence type="ECO:0000259" key="6">
    <source>
        <dbReference type="Pfam" id="PF14512"/>
    </source>
</evidence>
<dbReference type="PANTHER" id="PTHR43673:SF2">
    <property type="entry name" value="NITROREDUCTASE"/>
    <property type="match status" value="1"/>
</dbReference>
<organism evidence="7 8">
    <name type="scientific">Tumebacillus lacus</name>
    <dbReference type="NCBI Taxonomy" id="2995335"/>
    <lineage>
        <taxon>Bacteria</taxon>
        <taxon>Bacillati</taxon>
        <taxon>Bacillota</taxon>
        <taxon>Bacilli</taxon>
        <taxon>Bacillales</taxon>
        <taxon>Alicyclobacillaceae</taxon>
        <taxon>Tumebacillus</taxon>
    </lineage>
</organism>
<evidence type="ECO:0000256" key="5">
    <source>
        <dbReference type="ARBA" id="ARBA00023002"/>
    </source>
</evidence>
<dbReference type="RefSeq" id="WP_267152459.1">
    <property type="nucleotide sequence ID" value="NZ_JAPMLT010000009.1"/>
</dbReference>
<dbReference type="Proteomes" id="UP001208017">
    <property type="component" value="Unassembled WGS sequence"/>
</dbReference>
<comment type="caution">
    <text evidence="7">The sequence shown here is derived from an EMBL/GenBank/DDBJ whole genome shotgun (WGS) entry which is preliminary data.</text>
</comment>
<evidence type="ECO:0000256" key="2">
    <source>
        <dbReference type="ARBA" id="ARBA00007118"/>
    </source>
</evidence>
<dbReference type="InterPro" id="IPR029478">
    <property type="entry name" value="TM1586_NiRdase"/>
</dbReference>
<keyword evidence="3" id="KW-0285">Flavoprotein</keyword>
<evidence type="ECO:0000313" key="7">
    <source>
        <dbReference type="EMBL" id="MCX7571215.1"/>
    </source>
</evidence>
<dbReference type="Pfam" id="PF14512">
    <property type="entry name" value="TM1586_NiRdase"/>
    <property type="match status" value="1"/>
</dbReference>
<feature type="domain" description="Putative nitroreductase TM1586" evidence="6">
    <location>
        <begin position="16"/>
        <end position="261"/>
    </location>
</feature>
<proteinExistence type="inferred from homology"/>
<dbReference type="InterPro" id="IPR000415">
    <property type="entry name" value="Nitroreductase-like"/>
</dbReference>
<evidence type="ECO:0000256" key="4">
    <source>
        <dbReference type="ARBA" id="ARBA00022643"/>
    </source>
</evidence>
<dbReference type="CDD" id="cd02062">
    <property type="entry name" value="Nitro_FMN_reductase"/>
    <property type="match status" value="1"/>
</dbReference>